<dbReference type="AlphaFoldDB" id="A0A378SUC1"/>
<dbReference type="RefSeq" id="WP_235660517.1">
    <property type="nucleotide sequence ID" value="NZ_JACKST010000025.1"/>
</dbReference>
<dbReference type="EMBL" id="UGQM01000001">
    <property type="protein sequence ID" value="STZ46389.1"/>
    <property type="molecule type" value="Genomic_DNA"/>
</dbReference>
<proteinExistence type="predicted"/>
<dbReference type="Proteomes" id="UP000254291">
    <property type="component" value="Unassembled WGS sequence"/>
</dbReference>
<protein>
    <submittedName>
        <fullName evidence="1">Uncharacterized protein</fullName>
    </submittedName>
</protein>
<organism evidence="1 2">
    <name type="scientific">Mycolicibacterium gilvum</name>
    <dbReference type="NCBI Taxonomy" id="1804"/>
    <lineage>
        <taxon>Bacteria</taxon>
        <taxon>Bacillati</taxon>
        <taxon>Actinomycetota</taxon>
        <taxon>Actinomycetes</taxon>
        <taxon>Mycobacteriales</taxon>
        <taxon>Mycobacteriaceae</taxon>
        <taxon>Mycolicibacterium</taxon>
    </lineage>
</organism>
<gene>
    <name evidence="1" type="ORF">NCTC10742_05660</name>
</gene>
<name>A0A378SUC1_9MYCO</name>
<accession>A0A378SUC1</accession>
<sequence>MKGQSPAPPLDREATAIPPNRRTPFRLVVACALLFSGGMVVTPSALADPVANVRDAIVTARGGTSCPPFTYNPIAEKAAAIVNKSTDDYIDHISTYQPITDPMPGLKDLGYGGNKAVLLQGALTNEADAIKGALLQGHAVIPDCSYTDLGIDVRLNEATNNLLIVYLLAGA</sequence>
<evidence type="ECO:0000313" key="2">
    <source>
        <dbReference type="Proteomes" id="UP000254291"/>
    </source>
</evidence>
<reference evidence="1 2" key="1">
    <citation type="submission" date="2018-06" db="EMBL/GenBank/DDBJ databases">
        <authorList>
            <consortium name="Pathogen Informatics"/>
            <person name="Doyle S."/>
        </authorList>
    </citation>
    <scope>NUCLEOTIDE SEQUENCE [LARGE SCALE GENOMIC DNA]</scope>
    <source>
        <strain evidence="1 2">NCTC10742</strain>
    </source>
</reference>
<evidence type="ECO:0000313" key="1">
    <source>
        <dbReference type="EMBL" id="STZ46389.1"/>
    </source>
</evidence>